<organism evidence="7 8">
    <name type="scientific">Dictyostelium firmibasis</name>
    <dbReference type="NCBI Taxonomy" id="79012"/>
    <lineage>
        <taxon>Eukaryota</taxon>
        <taxon>Amoebozoa</taxon>
        <taxon>Evosea</taxon>
        <taxon>Eumycetozoa</taxon>
        <taxon>Dictyostelia</taxon>
        <taxon>Dictyosteliales</taxon>
        <taxon>Dictyosteliaceae</taxon>
        <taxon>Dictyostelium</taxon>
    </lineage>
</organism>
<keyword evidence="3" id="KW-0963">Cytoplasm</keyword>
<evidence type="ECO:0000256" key="2">
    <source>
        <dbReference type="ARBA" id="ARBA00022468"/>
    </source>
</evidence>
<evidence type="ECO:0000313" key="7">
    <source>
        <dbReference type="EMBL" id="KAK5581035.1"/>
    </source>
</evidence>
<dbReference type="SUPFAM" id="SSF48350">
    <property type="entry name" value="GTPase activation domain, GAP"/>
    <property type="match status" value="1"/>
</dbReference>
<dbReference type="PROSITE" id="PS50238">
    <property type="entry name" value="RHOGAP"/>
    <property type="match status" value="1"/>
</dbReference>
<reference evidence="7 8" key="1">
    <citation type="submission" date="2023-11" db="EMBL/GenBank/DDBJ databases">
        <title>Dfirmibasis_genome.</title>
        <authorList>
            <person name="Edelbroek B."/>
            <person name="Kjellin J."/>
            <person name="Jerlstrom-Hultqvist J."/>
            <person name="Soderbom F."/>
        </authorList>
    </citation>
    <scope>NUCLEOTIDE SEQUENCE [LARGE SCALE GENOMIC DNA]</scope>
    <source>
        <strain evidence="7 8">TNS-C-14</strain>
    </source>
</reference>
<feature type="compositionally biased region" description="Low complexity" evidence="5">
    <location>
        <begin position="32"/>
        <end position="46"/>
    </location>
</feature>
<dbReference type="Gene3D" id="1.10.555.10">
    <property type="entry name" value="Rho GTPase activation protein"/>
    <property type="match status" value="1"/>
</dbReference>
<evidence type="ECO:0000259" key="6">
    <source>
        <dbReference type="PROSITE" id="PS50238"/>
    </source>
</evidence>
<accession>A0AAN7U3Q2</accession>
<name>A0AAN7U3Q2_9MYCE</name>
<evidence type="ECO:0000313" key="8">
    <source>
        <dbReference type="Proteomes" id="UP001344447"/>
    </source>
</evidence>
<comment type="subcellular location">
    <subcellularLocation>
        <location evidence="1">Cytoplasm</location>
    </subcellularLocation>
</comment>
<dbReference type="CDD" id="cd00159">
    <property type="entry name" value="RhoGAP"/>
    <property type="match status" value="1"/>
</dbReference>
<dbReference type="InterPro" id="IPR000198">
    <property type="entry name" value="RhoGAP_dom"/>
</dbReference>
<dbReference type="InterPro" id="IPR008936">
    <property type="entry name" value="Rho_GTPase_activation_prot"/>
</dbReference>
<dbReference type="Pfam" id="PF00620">
    <property type="entry name" value="RhoGAP"/>
    <property type="match status" value="1"/>
</dbReference>
<evidence type="ECO:0000256" key="4">
    <source>
        <dbReference type="ARBA" id="ARBA00037092"/>
    </source>
</evidence>
<comment type="function">
    <text evidence="4">Rho GTPase-activating protein involved in the signal transduction pathway.</text>
</comment>
<proteinExistence type="predicted"/>
<comment type="caution">
    <text evidence="7">The sequence shown here is derived from an EMBL/GenBank/DDBJ whole genome shotgun (WGS) entry which is preliminary data.</text>
</comment>
<dbReference type="PANTHER" id="PTHR23176:SF122">
    <property type="entry name" value="RHO GTPASE-ACTIVATING PROTEIN GACC-RELATED"/>
    <property type="match status" value="1"/>
</dbReference>
<dbReference type="GO" id="GO:0005096">
    <property type="term" value="F:GTPase activator activity"/>
    <property type="evidence" value="ECO:0007669"/>
    <property type="project" value="UniProtKB-KW"/>
</dbReference>
<feature type="region of interest" description="Disordered" evidence="5">
    <location>
        <begin position="27"/>
        <end position="80"/>
    </location>
</feature>
<dbReference type="GO" id="GO:0005737">
    <property type="term" value="C:cytoplasm"/>
    <property type="evidence" value="ECO:0007669"/>
    <property type="project" value="UniProtKB-SubCell"/>
</dbReference>
<protein>
    <recommendedName>
        <fullName evidence="6">Rho-GAP domain-containing protein</fullName>
    </recommendedName>
</protein>
<dbReference type="Proteomes" id="UP001344447">
    <property type="component" value="Unassembled WGS sequence"/>
</dbReference>
<dbReference type="GO" id="GO:0007165">
    <property type="term" value="P:signal transduction"/>
    <property type="evidence" value="ECO:0007669"/>
    <property type="project" value="InterPro"/>
</dbReference>
<dbReference type="InterPro" id="IPR050729">
    <property type="entry name" value="Rho-GAP"/>
</dbReference>
<evidence type="ECO:0000256" key="3">
    <source>
        <dbReference type="ARBA" id="ARBA00022490"/>
    </source>
</evidence>
<dbReference type="PANTHER" id="PTHR23176">
    <property type="entry name" value="RHO/RAC/CDC GTPASE-ACTIVATING PROTEIN"/>
    <property type="match status" value="1"/>
</dbReference>
<dbReference type="SMART" id="SM00324">
    <property type="entry name" value="RhoGAP"/>
    <property type="match status" value="1"/>
</dbReference>
<gene>
    <name evidence="7" type="ORF">RB653_001063</name>
</gene>
<keyword evidence="8" id="KW-1185">Reference proteome</keyword>
<evidence type="ECO:0000256" key="5">
    <source>
        <dbReference type="SAM" id="MobiDB-lite"/>
    </source>
</evidence>
<dbReference type="EMBL" id="JAVFKY010000002">
    <property type="protein sequence ID" value="KAK5581035.1"/>
    <property type="molecule type" value="Genomic_DNA"/>
</dbReference>
<feature type="domain" description="Rho-GAP" evidence="6">
    <location>
        <begin position="186"/>
        <end position="375"/>
    </location>
</feature>
<sequence>MESKDQNAYRKGSDNFSKGSNTFFGNLKSISTTTPTTTTTTATNYTEPLVGENSDIDETSSVGSSSSNISNNNNNNTPVKPKTFVDGALRGVWSIGAGVVNGAKGIVEQPYLGAKNNGLGGFVKGVAKGVSGVVILPAVGVLEFFSYTTQGIYNTPITVLDAMKSSPKEEEMITVSAEIPTIFFAVDLEESFKNAKEKGIPHLLKVCIEYISRRKNVEGIFRISGSKSLIDEIQTKFDKGLITSVDDLDPNWIYEVACIFKSYFRYLPHSVIPDEQITELYRIQNNITNATEKAAALKAVVNSIPNFQYTILYECLSLLHDISLNSKENLMTPSNLSIVYGPSLLRPNVEKGDIQEIANANTIVFNLISFFQQIFIKNPDPSILQIEHSITLIKPMIQK</sequence>
<feature type="compositionally biased region" description="Low complexity" evidence="5">
    <location>
        <begin position="60"/>
        <end position="76"/>
    </location>
</feature>
<evidence type="ECO:0000256" key="1">
    <source>
        <dbReference type="ARBA" id="ARBA00004496"/>
    </source>
</evidence>
<keyword evidence="2" id="KW-0343">GTPase activation</keyword>
<dbReference type="FunFam" id="1.10.555.10:FF:000068">
    <property type="entry name" value="RhoGAP domain containing protein"/>
    <property type="match status" value="1"/>
</dbReference>
<dbReference type="AlphaFoldDB" id="A0AAN7U3Q2"/>